<evidence type="ECO:0000259" key="2">
    <source>
        <dbReference type="Pfam" id="PF11181"/>
    </source>
</evidence>
<feature type="transmembrane region" description="Helical" evidence="1">
    <location>
        <begin position="95"/>
        <end position="117"/>
    </location>
</feature>
<accession>A0A1M5RVQ4</accession>
<keyword evidence="1" id="KW-0812">Transmembrane</keyword>
<keyword evidence="1" id="KW-1133">Transmembrane helix</keyword>
<dbReference type="STRING" id="1206085.SAMN05443575_3661"/>
<dbReference type="EMBL" id="FQVU01000005">
    <property type="protein sequence ID" value="SHH30241.1"/>
    <property type="molecule type" value="Genomic_DNA"/>
</dbReference>
<feature type="domain" description="General stress protein 17M-like" evidence="2">
    <location>
        <begin position="18"/>
        <end position="103"/>
    </location>
</feature>
<keyword evidence="1" id="KW-0472">Membrane</keyword>
<feature type="transmembrane region" description="Helical" evidence="1">
    <location>
        <begin position="67"/>
        <end position="89"/>
    </location>
</feature>
<keyword evidence="4" id="KW-1185">Reference proteome</keyword>
<dbReference type="RefSeq" id="WP_073391829.1">
    <property type="nucleotide sequence ID" value="NZ_FQVU01000005.1"/>
</dbReference>
<proteinExistence type="predicted"/>
<sequence length="162" mass="16704">MTGPMAPRYDPAFLAWNTVAGYDSYDAARAAVDRLAAQDFPVEHLDIVGSDVLVVDRVAGKVTRGRAALAGASQGVWTGLFAGLLLSLFAGSSAVAVTMLVAMIVGAGVGAALGTAARSKQRPGRGIATARTFVAGHYDIVARDGFAEQAREALRRADAVTV</sequence>
<evidence type="ECO:0000256" key="1">
    <source>
        <dbReference type="SAM" id="Phobius"/>
    </source>
</evidence>
<name>A0A1M5RVQ4_9ACTN</name>
<gene>
    <name evidence="3" type="ORF">SAMN05443575_3661</name>
</gene>
<organism evidence="3 4">
    <name type="scientific">Jatrophihabitans endophyticus</name>
    <dbReference type="NCBI Taxonomy" id="1206085"/>
    <lineage>
        <taxon>Bacteria</taxon>
        <taxon>Bacillati</taxon>
        <taxon>Actinomycetota</taxon>
        <taxon>Actinomycetes</taxon>
        <taxon>Jatrophihabitantales</taxon>
        <taxon>Jatrophihabitantaceae</taxon>
        <taxon>Jatrophihabitans</taxon>
    </lineage>
</organism>
<dbReference type="OrthoDB" id="3381462at2"/>
<reference evidence="4" key="1">
    <citation type="submission" date="2016-11" db="EMBL/GenBank/DDBJ databases">
        <authorList>
            <person name="Varghese N."/>
            <person name="Submissions S."/>
        </authorList>
    </citation>
    <scope>NUCLEOTIDE SEQUENCE [LARGE SCALE GENOMIC DNA]</scope>
    <source>
        <strain evidence="4">DSM 45627</strain>
    </source>
</reference>
<dbReference type="InterPro" id="IPR025889">
    <property type="entry name" value="GSP17M-like_dom"/>
</dbReference>
<dbReference type="AlphaFoldDB" id="A0A1M5RVQ4"/>
<dbReference type="Proteomes" id="UP000186132">
    <property type="component" value="Unassembled WGS sequence"/>
</dbReference>
<protein>
    <recommendedName>
        <fullName evidence="2">General stress protein 17M-like domain-containing protein</fullName>
    </recommendedName>
</protein>
<dbReference type="Pfam" id="PF11181">
    <property type="entry name" value="YflT"/>
    <property type="match status" value="1"/>
</dbReference>
<evidence type="ECO:0000313" key="4">
    <source>
        <dbReference type="Proteomes" id="UP000186132"/>
    </source>
</evidence>
<evidence type="ECO:0000313" key="3">
    <source>
        <dbReference type="EMBL" id="SHH30241.1"/>
    </source>
</evidence>